<dbReference type="GO" id="GO:0016020">
    <property type="term" value="C:membrane"/>
    <property type="evidence" value="ECO:0007669"/>
    <property type="project" value="UniProtKB-SubCell"/>
</dbReference>
<comment type="caution">
    <text evidence="8">The sequence shown here is derived from an EMBL/GenBank/DDBJ whole genome shotgun (WGS) entry which is preliminary data.</text>
</comment>
<organism evidence="8 9">
    <name type="scientific">Polarella glacialis</name>
    <name type="common">Dinoflagellate</name>
    <dbReference type="NCBI Taxonomy" id="89957"/>
    <lineage>
        <taxon>Eukaryota</taxon>
        <taxon>Sar</taxon>
        <taxon>Alveolata</taxon>
        <taxon>Dinophyceae</taxon>
        <taxon>Suessiales</taxon>
        <taxon>Suessiaceae</taxon>
        <taxon>Polarella</taxon>
    </lineage>
</organism>
<dbReference type="InterPro" id="IPR036869">
    <property type="entry name" value="J_dom_sf"/>
</dbReference>
<proteinExistence type="predicted"/>
<keyword evidence="2 7" id="KW-0472">Membrane</keyword>
<feature type="transmembrane region" description="Helical" evidence="7">
    <location>
        <begin position="55"/>
        <end position="78"/>
    </location>
</feature>
<gene>
    <name evidence="8" type="ORF">PGLA2088_LOCUS19067</name>
</gene>
<dbReference type="Gene3D" id="1.10.287.110">
    <property type="entry name" value="DnaJ domain"/>
    <property type="match status" value="1"/>
</dbReference>
<evidence type="ECO:0000256" key="2">
    <source>
        <dbReference type="ARBA" id="ARBA00023136"/>
    </source>
</evidence>
<dbReference type="SUPFAM" id="SSF46565">
    <property type="entry name" value="Chaperone J-domain"/>
    <property type="match status" value="1"/>
</dbReference>
<keyword evidence="4" id="KW-0143">Chaperone</keyword>
<comment type="subcellular location">
    <subcellularLocation>
        <location evidence="1">Membrane</location>
        <topology evidence="1">Lipid-anchor</topology>
    </subcellularLocation>
</comment>
<dbReference type="PANTHER" id="PTHR44027">
    <property type="entry name" value="DNAJ HOMOLOG SUBFAMILY C MEMBER 5 HOMOLOG"/>
    <property type="match status" value="1"/>
</dbReference>
<feature type="compositionally biased region" description="Low complexity" evidence="6">
    <location>
        <begin position="272"/>
        <end position="285"/>
    </location>
</feature>
<accession>A0A813JEN5</accession>
<dbReference type="AlphaFoldDB" id="A0A813JEN5"/>
<evidence type="ECO:0000256" key="1">
    <source>
        <dbReference type="ARBA" id="ARBA00004635"/>
    </source>
</evidence>
<dbReference type="GO" id="GO:0005737">
    <property type="term" value="C:cytoplasm"/>
    <property type="evidence" value="ECO:0007669"/>
    <property type="project" value="UniProtKB-ARBA"/>
</dbReference>
<keyword evidence="3" id="KW-0564">Palmitate</keyword>
<evidence type="ECO:0008006" key="10">
    <source>
        <dbReference type="Google" id="ProtNLM"/>
    </source>
</evidence>
<evidence type="ECO:0000313" key="8">
    <source>
        <dbReference type="EMBL" id="CAE8674698.1"/>
    </source>
</evidence>
<keyword evidence="7" id="KW-0812">Transmembrane</keyword>
<reference evidence="8" key="1">
    <citation type="submission" date="2021-02" db="EMBL/GenBank/DDBJ databases">
        <authorList>
            <person name="Dougan E. K."/>
            <person name="Rhodes N."/>
            <person name="Thang M."/>
            <person name="Chan C."/>
        </authorList>
    </citation>
    <scope>NUCLEOTIDE SEQUENCE</scope>
</reference>
<dbReference type="CDD" id="cd06257">
    <property type="entry name" value="DnaJ"/>
    <property type="match status" value="1"/>
</dbReference>
<evidence type="ECO:0000256" key="6">
    <source>
        <dbReference type="SAM" id="MobiDB-lite"/>
    </source>
</evidence>
<name>A0A813JEN5_POLGL</name>
<evidence type="ECO:0000256" key="4">
    <source>
        <dbReference type="ARBA" id="ARBA00023186"/>
    </source>
</evidence>
<evidence type="ECO:0000313" key="9">
    <source>
        <dbReference type="Proteomes" id="UP000626109"/>
    </source>
</evidence>
<keyword evidence="5" id="KW-0449">Lipoprotein</keyword>
<evidence type="ECO:0000256" key="5">
    <source>
        <dbReference type="ARBA" id="ARBA00023288"/>
    </source>
</evidence>
<evidence type="ECO:0000256" key="7">
    <source>
        <dbReference type="SAM" id="Phobius"/>
    </source>
</evidence>
<dbReference type="InterPro" id="IPR051434">
    <property type="entry name" value="DnaJ_C_subfamily_member5"/>
</dbReference>
<feature type="compositionally biased region" description="Low complexity" evidence="6">
    <location>
        <begin position="189"/>
        <end position="207"/>
    </location>
</feature>
<protein>
    <recommendedName>
        <fullName evidence="10">J domain-containing protein</fullName>
    </recommendedName>
</protein>
<sequence>YESSASETLSAAKYASCGAAAGPPQTTTPILIGKTTAEPSLRGPIRSDLPLSDDVILWVSLGIFICACCCCCALCCRFSRRCRRLFFRVVLTCFGPCCGPLCPKRLRVQLMLLAQLSNRPKGPPVRTTRPPPGFGPPLRRARTDSDSWSKGHSGSAKVNFDPLSESSSEEERRAASVGPAPFTPERPMRQTASESAASSRRQAWEEAGGASRGMTFGRPWANIASPARFSPSTVRPPDSPDQADHVPKAQQSKSTSAHAEGATSGLRSAGMTTGSPRTPRTSKTPPRSRPRAQTMGNFVESLAPEESPRSSAVPDGPCSAADFVLALRHLQGTTTAEQRRKIFKVLLLRWHPDKNVGNEDHATEMFRALQESKGWFLFD</sequence>
<dbReference type="PANTHER" id="PTHR44027:SF7">
    <property type="entry name" value="DNAJ HOMOLOG SUBFAMILY C MEMBER 5 HOMOLOG"/>
    <property type="match status" value="1"/>
</dbReference>
<feature type="region of interest" description="Disordered" evidence="6">
    <location>
        <begin position="119"/>
        <end position="293"/>
    </location>
</feature>
<feature type="non-terminal residue" evidence="8">
    <location>
        <position position="1"/>
    </location>
</feature>
<dbReference type="EMBL" id="CAJNNW010024886">
    <property type="protein sequence ID" value="CAE8674698.1"/>
    <property type="molecule type" value="Genomic_DNA"/>
</dbReference>
<dbReference type="Proteomes" id="UP000626109">
    <property type="component" value="Unassembled WGS sequence"/>
</dbReference>
<keyword evidence="7" id="KW-1133">Transmembrane helix</keyword>
<dbReference type="InterPro" id="IPR001623">
    <property type="entry name" value="DnaJ_domain"/>
</dbReference>
<evidence type="ECO:0000256" key="3">
    <source>
        <dbReference type="ARBA" id="ARBA00023139"/>
    </source>
</evidence>